<evidence type="ECO:0000313" key="2">
    <source>
        <dbReference type="Proteomes" id="UP000828251"/>
    </source>
</evidence>
<name>A0A9D3UVY2_9ROSI</name>
<dbReference type="PANTHER" id="PTHR31286">
    <property type="entry name" value="GLYCINE-RICH CELL WALL STRUCTURAL PROTEIN 1.8-LIKE"/>
    <property type="match status" value="1"/>
</dbReference>
<comment type="caution">
    <text evidence="1">The sequence shown here is derived from an EMBL/GenBank/DDBJ whole genome shotgun (WGS) entry which is preliminary data.</text>
</comment>
<dbReference type="InterPro" id="IPR040256">
    <property type="entry name" value="At4g02000-like"/>
</dbReference>
<dbReference type="Proteomes" id="UP000828251">
    <property type="component" value="Unassembled WGS sequence"/>
</dbReference>
<keyword evidence="2" id="KW-1185">Reference proteome</keyword>
<protein>
    <recommendedName>
        <fullName evidence="3">Zinc knuckle CX2CX4HX4C domain-containing protein</fullName>
    </recommendedName>
</protein>
<dbReference type="EMBL" id="JAIQCV010000009">
    <property type="protein sequence ID" value="KAH1063437.1"/>
    <property type="molecule type" value="Genomic_DNA"/>
</dbReference>
<organism evidence="1 2">
    <name type="scientific">Gossypium stocksii</name>
    <dbReference type="NCBI Taxonomy" id="47602"/>
    <lineage>
        <taxon>Eukaryota</taxon>
        <taxon>Viridiplantae</taxon>
        <taxon>Streptophyta</taxon>
        <taxon>Embryophyta</taxon>
        <taxon>Tracheophyta</taxon>
        <taxon>Spermatophyta</taxon>
        <taxon>Magnoliopsida</taxon>
        <taxon>eudicotyledons</taxon>
        <taxon>Gunneridae</taxon>
        <taxon>Pentapetalae</taxon>
        <taxon>rosids</taxon>
        <taxon>malvids</taxon>
        <taxon>Malvales</taxon>
        <taxon>Malvaceae</taxon>
        <taxon>Malvoideae</taxon>
        <taxon>Gossypium</taxon>
    </lineage>
</organism>
<sequence length="244" mass="27060">MSGHSHRISQHHRVGLKRRGKFARLAVCVDLRKPLVSKVRINGRLQQVEYEALPNIFFKCGLYGHGADLWRSQVIGEERNGCSDGAFGGSQFAAFGDLRGENLGSVDGKIDGEMEERNQGQIKGVGDNGVFGLQMTKGTWPKSSPSTLRPNNSRFGVTDNVGHGVYDDGSKLGLMGATDQGKNIVIQPVDVSLNLNKEKHTAVHIMERKNMDLYNDKENEMFRFSEKSGVFQELQSRVHNIIFG</sequence>
<accession>A0A9D3UVY2</accession>
<proteinExistence type="predicted"/>
<gene>
    <name evidence="1" type="ORF">J1N35_028424</name>
</gene>
<evidence type="ECO:0008006" key="3">
    <source>
        <dbReference type="Google" id="ProtNLM"/>
    </source>
</evidence>
<dbReference type="OrthoDB" id="10482539at2759"/>
<evidence type="ECO:0000313" key="1">
    <source>
        <dbReference type="EMBL" id="KAH1063437.1"/>
    </source>
</evidence>
<reference evidence="1 2" key="1">
    <citation type="journal article" date="2021" name="Plant Biotechnol. J.">
        <title>Multi-omics assisted identification of the key and species-specific regulatory components of drought-tolerant mechanisms in Gossypium stocksii.</title>
        <authorList>
            <person name="Yu D."/>
            <person name="Ke L."/>
            <person name="Zhang D."/>
            <person name="Wu Y."/>
            <person name="Sun Y."/>
            <person name="Mei J."/>
            <person name="Sun J."/>
            <person name="Sun Y."/>
        </authorList>
    </citation>
    <scope>NUCLEOTIDE SEQUENCE [LARGE SCALE GENOMIC DNA]</scope>
    <source>
        <strain evidence="2">cv. E1</strain>
        <tissue evidence="1">Leaf</tissue>
    </source>
</reference>
<dbReference type="AlphaFoldDB" id="A0A9D3UVY2"/>
<dbReference type="PANTHER" id="PTHR31286:SF99">
    <property type="entry name" value="DUF4283 DOMAIN-CONTAINING PROTEIN"/>
    <property type="match status" value="1"/>
</dbReference>